<feature type="domain" description="SGS" evidence="2">
    <location>
        <begin position="89"/>
        <end position="179"/>
    </location>
</feature>
<feature type="compositionally biased region" description="Basic and acidic residues" evidence="1">
    <location>
        <begin position="164"/>
        <end position="179"/>
    </location>
</feature>
<dbReference type="Pfam" id="PF05002">
    <property type="entry name" value="SGS"/>
    <property type="match status" value="1"/>
</dbReference>
<dbReference type="SUPFAM" id="SSF49764">
    <property type="entry name" value="HSP20-like chaperones"/>
    <property type="match status" value="1"/>
</dbReference>
<dbReference type="Gene3D" id="2.60.40.790">
    <property type="match status" value="1"/>
</dbReference>
<name>A0A1L8DM38_9DIPT</name>
<feature type="domain" description="CS" evidence="3">
    <location>
        <begin position="1"/>
        <end position="84"/>
    </location>
</feature>
<accession>A0A1L8DM38</accession>
<dbReference type="CDD" id="cd06466">
    <property type="entry name" value="p23_CS_SGT1_like"/>
    <property type="match status" value="1"/>
</dbReference>
<sequence>MSVRHDWYQSETSVVVSVLLKNAKEKNYSVTIDADTLNVTADGYELHIQLFRPINPELSSHKDTPSKIEITLKKVVGERWDSLHKAQTQEATHTKAKPNWDKICKENELKETEEVKGEEGLQNLFQKIYVDSSDEVRKAMNKSFSESGGTVLSTNWNEVGAKQVDVKPPDGTEFKKWDE</sequence>
<dbReference type="InterPro" id="IPR008978">
    <property type="entry name" value="HSP20-like_chaperone"/>
</dbReference>
<dbReference type="AlphaFoldDB" id="A0A1L8DM38"/>
<protein>
    <submittedName>
        <fullName evidence="4">Putative suppressor of g2 allele of skp1</fullName>
    </submittedName>
</protein>
<dbReference type="InterPro" id="IPR007699">
    <property type="entry name" value="SGS_dom"/>
</dbReference>
<dbReference type="Pfam" id="PF04969">
    <property type="entry name" value="CS"/>
    <property type="match status" value="1"/>
</dbReference>
<organism evidence="4">
    <name type="scientific">Nyssomyia neivai</name>
    <dbReference type="NCBI Taxonomy" id="330878"/>
    <lineage>
        <taxon>Eukaryota</taxon>
        <taxon>Metazoa</taxon>
        <taxon>Ecdysozoa</taxon>
        <taxon>Arthropoda</taxon>
        <taxon>Hexapoda</taxon>
        <taxon>Insecta</taxon>
        <taxon>Pterygota</taxon>
        <taxon>Neoptera</taxon>
        <taxon>Endopterygota</taxon>
        <taxon>Diptera</taxon>
        <taxon>Nematocera</taxon>
        <taxon>Psychodoidea</taxon>
        <taxon>Psychodidae</taxon>
        <taxon>Nyssomyia</taxon>
    </lineage>
</organism>
<proteinExistence type="predicted"/>
<dbReference type="InterPro" id="IPR007052">
    <property type="entry name" value="CS_dom"/>
</dbReference>
<dbReference type="PROSITE" id="PS51203">
    <property type="entry name" value="CS"/>
    <property type="match status" value="1"/>
</dbReference>
<evidence type="ECO:0000259" key="3">
    <source>
        <dbReference type="PROSITE" id="PS51203"/>
    </source>
</evidence>
<evidence type="ECO:0000256" key="1">
    <source>
        <dbReference type="SAM" id="MobiDB-lite"/>
    </source>
</evidence>
<dbReference type="PANTHER" id="PTHR45862">
    <property type="entry name" value="PROTEIN SGT1 HOMOLOG"/>
    <property type="match status" value="1"/>
</dbReference>
<evidence type="ECO:0000313" key="4">
    <source>
        <dbReference type="EMBL" id="JAV07529.1"/>
    </source>
</evidence>
<reference evidence="4" key="1">
    <citation type="submission" date="2016-12" db="EMBL/GenBank/DDBJ databases">
        <title>An insight into the sialome and mialome of the sand fly, Nyssomyia neivai.</title>
        <authorList>
            <person name="Sebastian V."/>
            <person name="Goulart T.M."/>
            <person name="Oliveira W."/>
            <person name="Calvo E."/>
            <person name="Oliveira L.F."/>
            <person name="Pinto M.C."/>
            <person name="Rosselino A.M."/>
            <person name="Ribeiro J.M."/>
        </authorList>
    </citation>
    <scope>NUCLEOTIDE SEQUENCE</scope>
</reference>
<dbReference type="PROSITE" id="PS51048">
    <property type="entry name" value="SGS"/>
    <property type="match status" value="1"/>
</dbReference>
<dbReference type="InterPro" id="IPR044563">
    <property type="entry name" value="Sgt1-like"/>
</dbReference>
<evidence type="ECO:0000259" key="2">
    <source>
        <dbReference type="PROSITE" id="PS51048"/>
    </source>
</evidence>
<dbReference type="EMBL" id="GFDF01006555">
    <property type="protein sequence ID" value="JAV07529.1"/>
    <property type="molecule type" value="Transcribed_RNA"/>
</dbReference>
<feature type="region of interest" description="Disordered" evidence="1">
    <location>
        <begin position="159"/>
        <end position="179"/>
    </location>
</feature>
<dbReference type="GO" id="GO:0051087">
    <property type="term" value="F:protein-folding chaperone binding"/>
    <property type="evidence" value="ECO:0007669"/>
    <property type="project" value="InterPro"/>
</dbReference>